<dbReference type="OrthoDB" id="10512326at2759"/>
<protein>
    <submittedName>
        <fullName evidence="2">Uncharacterized protein</fullName>
    </submittedName>
</protein>
<dbReference type="EMBL" id="LFZN01000116">
    <property type="protein sequence ID" value="KXS98330.1"/>
    <property type="molecule type" value="Genomic_DNA"/>
</dbReference>
<sequence>MISYTDTQASYNYNNLNMANHGYADMPHLVTAEGAVVIDQDDDTSTPRTTRDITAGINFAKGPEKFYINMRAFIVRPLDAKSEVKHLNAKGLAELNMSNIKVDIEDVSEFSEDEGILTPTASESDAASIVADTNAEDMIDDLIPDGVHAIDEGITDKGDVVSEMLLTPAKSGAISKAPDGTRAFGGNEDAAEIDNAMGVSSKGDGMQKIEAANNLQNGEKDAHIKAMAHEYASSLAFNDKVEHLQTLLEEKAELEALLDRVKEEMSKQIEKVEQKWEDLHKKLAEVRAKRDKVVEENAAWMASRKEAGTGESYVKGKENEVDLSFLPSYQWLASDEV</sequence>
<name>A0A139H772_9PEZI</name>
<accession>A0A139H772</accession>
<dbReference type="Proteomes" id="UP000070133">
    <property type="component" value="Unassembled WGS sequence"/>
</dbReference>
<evidence type="ECO:0000256" key="1">
    <source>
        <dbReference type="SAM" id="Coils"/>
    </source>
</evidence>
<evidence type="ECO:0000313" key="2">
    <source>
        <dbReference type="EMBL" id="KXS98330.1"/>
    </source>
</evidence>
<reference evidence="2 3" key="1">
    <citation type="submission" date="2015-07" db="EMBL/GenBank/DDBJ databases">
        <title>Comparative genomics of the Sigatoka disease complex on banana suggests a link between parallel evolutionary changes in Pseudocercospora fijiensis and Pseudocercospora eumusae and increased virulence on the banana host.</title>
        <authorList>
            <person name="Chang T.-C."/>
            <person name="Salvucci A."/>
            <person name="Crous P.W."/>
            <person name="Stergiopoulos I."/>
        </authorList>
    </citation>
    <scope>NUCLEOTIDE SEQUENCE [LARGE SCALE GENOMIC DNA]</scope>
    <source>
        <strain evidence="2 3">CBS 114824</strain>
    </source>
</reference>
<organism evidence="2 3">
    <name type="scientific">Pseudocercospora eumusae</name>
    <dbReference type="NCBI Taxonomy" id="321146"/>
    <lineage>
        <taxon>Eukaryota</taxon>
        <taxon>Fungi</taxon>
        <taxon>Dikarya</taxon>
        <taxon>Ascomycota</taxon>
        <taxon>Pezizomycotina</taxon>
        <taxon>Dothideomycetes</taxon>
        <taxon>Dothideomycetidae</taxon>
        <taxon>Mycosphaerellales</taxon>
        <taxon>Mycosphaerellaceae</taxon>
        <taxon>Pseudocercospora</taxon>
    </lineage>
</organism>
<proteinExistence type="predicted"/>
<keyword evidence="3" id="KW-1185">Reference proteome</keyword>
<dbReference type="AlphaFoldDB" id="A0A139H772"/>
<evidence type="ECO:0000313" key="3">
    <source>
        <dbReference type="Proteomes" id="UP000070133"/>
    </source>
</evidence>
<gene>
    <name evidence="2" type="ORF">AC578_6857</name>
</gene>
<keyword evidence="1" id="KW-0175">Coiled coil</keyword>
<comment type="caution">
    <text evidence="2">The sequence shown here is derived from an EMBL/GenBank/DDBJ whole genome shotgun (WGS) entry which is preliminary data.</text>
</comment>
<feature type="coiled-coil region" evidence="1">
    <location>
        <begin position="244"/>
        <end position="289"/>
    </location>
</feature>